<feature type="domain" description="LptD C-terminal" evidence="2">
    <location>
        <begin position="342"/>
        <end position="748"/>
    </location>
</feature>
<organism evidence="3 4">
    <name type="scientific">Luteolibacter pohnpeiensis</name>
    <dbReference type="NCBI Taxonomy" id="454153"/>
    <lineage>
        <taxon>Bacteria</taxon>
        <taxon>Pseudomonadati</taxon>
        <taxon>Verrucomicrobiota</taxon>
        <taxon>Verrucomicrobiia</taxon>
        <taxon>Verrucomicrobiales</taxon>
        <taxon>Verrucomicrobiaceae</taxon>
        <taxon>Luteolibacter</taxon>
    </lineage>
</organism>
<accession>A0A934S7A4</accession>
<feature type="chain" id="PRO_5037727068" evidence="1">
    <location>
        <begin position="20"/>
        <end position="817"/>
    </location>
</feature>
<dbReference type="InterPro" id="IPR007543">
    <property type="entry name" value="LptD_C"/>
</dbReference>
<dbReference type="Pfam" id="PF04453">
    <property type="entry name" value="LptD"/>
    <property type="match status" value="1"/>
</dbReference>
<keyword evidence="4" id="KW-1185">Reference proteome</keyword>
<dbReference type="GO" id="GO:1990351">
    <property type="term" value="C:transporter complex"/>
    <property type="evidence" value="ECO:0007669"/>
    <property type="project" value="TreeGrafter"/>
</dbReference>
<evidence type="ECO:0000313" key="3">
    <source>
        <dbReference type="EMBL" id="MBK1883976.1"/>
    </source>
</evidence>
<evidence type="ECO:0000259" key="2">
    <source>
        <dbReference type="Pfam" id="PF04453"/>
    </source>
</evidence>
<evidence type="ECO:0000256" key="1">
    <source>
        <dbReference type="SAM" id="SignalP"/>
    </source>
</evidence>
<dbReference type="GO" id="GO:0009279">
    <property type="term" value="C:cell outer membrane"/>
    <property type="evidence" value="ECO:0007669"/>
    <property type="project" value="TreeGrafter"/>
</dbReference>
<dbReference type="AlphaFoldDB" id="A0A934S7A4"/>
<dbReference type="Proteomes" id="UP000603141">
    <property type="component" value="Unassembled WGS sequence"/>
</dbReference>
<sequence length="817" mass="92531">MSKIVALALTPLFFAPVIAQEVPELPENWEVPEVDLITPVPAPEIETAQQITGMADLPDGVTVSFSRASGNIYDKTQGMVEGDVVLRGDNGLEIFADRATRDGDTIILEGNVSVYQGNLFQRGKKAVYNLKTRKVDASGMEASVDPFFLEANGFHTEIVHGKVVYVGEDAGVTTHDSNDPSYWIRADETRIYPDDKITFKNLKLYADDVPVFWLPYFAQPLDADLGVHFEPGARSNWGPYLLTSYGIMLGGKTDPETGEREDAWILSKWHVDLRGSRGLGTGLDLRDTRLQENENIPGLSFYYLNDLNPSKERAGIPRGFVNEDRYRIELKQRNPLHFEPGADWYLDTNLTWLSDQYYLEDFNPELYSHDPFPDNTLGIFRRDEKSLLSIYGRFRLNDFYRTDTRLPEIVFDQARGSLFNLPFLVHEGTTSLGLIGAETADYRKDSIIEPLLSLSPGDPQATRLLSQLQGYEQELAAKILALPPGDADREALEDQLLNTSYGRFHTYQEFSLPMLFGGWLSFAPEAGAGYTQYWSVDGPDSTMDQTILHVGAEVSVKFSKDLGGYQNHALGIDRLLHVFQPYANWSVVDASDLGDTQPSVDRLTFTTRPRTLSPARYTATDDLQSWNTVRFGARNRLLTKRDGQTHEWLFVDTYMDAFGKDYEGDRNFSNLYNDVRWSPLPWLAVELETQFPLIDGGSGFTEFASRLRFMPSENFEFSLGYRFLDNHPVLLDSNRIDLRTYTQLNENWGFGTRHTLETDDGVLESQQYMLQRDLGSWVAGMGISMRDNRYEEEYGMVFSLTLKDFPSASLPFTLDAE</sequence>
<comment type="caution">
    <text evidence="3">The sequence shown here is derived from an EMBL/GenBank/DDBJ whole genome shotgun (WGS) entry which is preliminary data.</text>
</comment>
<name>A0A934S7A4_9BACT</name>
<reference evidence="3" key="1">
    <citation type="submission" date="2021-01" db="EMBL/GenBank/DDBJ databases">
        <title>Modified the classification status of verrucomicrobia.</title>
        <authorList>
            <person name="Feng X."/>
        </authorList>
    </citation>
    <scope>NUCLEOTIDE SEQUENCE</scope>
    <source>
        <strain evidence="3">KCTC 22041</strain>
    </source>
</reference>
<feature type="signal peptide" evidence="1">
    <location>
        <begin position="1"/>
        <end position="19"/>
    </location>
</feature>
<dbReference type="InterPro" id="IPR050218">
    <property type="entry name" value="LptD"/>
</dbReference>
<protein>
    <submittedName>
        <fullName evidence="3">LPS assembly protein LptD</fullName>
    </submittedName>
</protein>
<dbReference type="PANTHER" id="PTHR30189:SF1">
    <property type="entry name" value="LPS-ASSEMBLY PROTEIN LPTD"/>
    <property type="match status" value="1"/>
</dbReference>
<evidence type="ECO:0000313" key="4">
    <source>
        <dbReference type="Proteomes" id="UP000603141"/>
    </source>
</evidence>
<dbReference type="PANTHER" id="PTHR30189">
    <property type="entry name" value="LPS-ASSEMBLY PROTEIN"/>
    <property type="match status" value="1"/>
</dbReference>
<keyword evidence="1" id="KW-0732">Signal</keyword>
<dbReference type="GO" id="GO:0061024">
    <property type="term" value="P:membrane organization"/>
    <property type="evidence" value="ECO:0007669"/>
    <property type="project" value="InterPro"/>
</dbReference>
<proteinExistence type="predicted"/>
<gene>
    <name evidence="3" type="primary">lptD</name>
    <name evidence="3" type="ORF">JIN85_16270</name>
</gene>
<dbReference type="EMBL" id="JAENIJ010000031">
    <property type="protein sequence ID" value="MBK1883976.1"/>
    <property type="molecule type" value="Genomic_DNA"/>
</dbReference>
<dbReference type="RefSeq" id="WP_200272698.1">
    <property type="nucleotide sequence ID" value="NZ_JAENIJ010000031.1"/>
</dbReference>